<name>A0ABS6KNK7_9MYCO</name>
<organism evidence="3 4">
    <name type="scientific">[Mycobacterium] fortunisiensis</name>
    <dbReference type="NCBI Taxonomy" id="2600579"/>
    <lineage>
        <taxon>Bacteria</taxon>
        <taxon>Bacillati</taxon>
        <taxon>Actinomycetota</taxon>
        <taxon>Actinomycetes</taxon>
        <taxon>Mycobacteriales</taxon>
        <taxon>Mycobacteriaceae</taxon>
        <taxon>Mycolicibacterium</taxon>
    </lineage>
</organism>
<evidence type="ECO:0000256" key="1">
    <source>
        <dbReference type="ARBA" id="ARBA00023002"/>
    </source>
</evidence>
<comment type="caution">
    <text evidence="3">The sequence shown here is derived from an EMBL/GenBank/DDBJ whole genome shotgun (WGS) entry which is preliminary data.</text>
</comment>
<dbReference type="PANTHER" id="PTHR43476">
    <property type="entry name" value="3-(3-HYDROXY-PHENYL)PROPIONATE/3-HYDROXYCINNAMIC ACID HYDROXYLASE"/>
    <property type="match status" value="1"/>
</dbReference>
<dbReference type="PANTHER" id="PTHR43476:SF5">
    <property type="entry name" value="FAD-DEPENDENT MONOOXYGENASE"/>
    <property type="match status" value="1"/>
</dbReference>
<dbReference type="EMBL" id="VOMB01000017">
    <property type="protein sequence ID" value="MBU9765098.1"/>
    <property type="molecule type" value="Genomic_DNA"/>
</dbReference>
<dbReference type="InterPro" id="IPR050631">
    <property type="entry name" value="PheA/TfdB_FAD_monoxygenase"/>
</dbReference>
<accession>A0ABS6KNK7</accession>
<reference evidence="3 4" key="1">
    <citation type="journal article" date="2021" name="Sci. Rep.">
        <title>Phenotypic and genomic hallmarks of a novel, potentially pathogenic rapidly growing Mycobacterium species related to the Mycobacterium fortuitum complex.</title>
        <authorList>
            <person name="Gharbi R."/>
            <person name="Khanna V."/>
            <person name="Frigui W."/>
            <person name="Mhenni B."/>
            <person name="Brosch R."/>
            <person name="Mardassi H."/>
        </authorList>
    </citation>
    <scope>NUCLEOTIDE SEQUENCE [LARGE SCALE GENOMIC DNA]</scope>
    <source>
        <strain evidence="3 4">TNTM28</strain>
    </source>
</reference>
<evidence type="ECO:0000313" key="3">
    <source>
        <dbReference type="EMBL" id="MBU9765098.1"/>
    </source>
</evidence>
<keyword evidence="1" id="KW-0560">Oxidoreductase</keyword>
<dbReference type="Proteomes" id="UP000812982">
    <property type="component" value="Unassembled WGS sequence"/>
</dbReference>
<dbReference type="NCBIfam" id="NF004834">
    <property type="entry name" value="PRK06185.1-3"/>
    <property type="match status" value="1"/>
</dbReference>
<proteinExistence type="predicted"/>
<evidence type="ECO:0000313" key="4">
    <source>
        <dbReference type="Proteomes" id="UP000812982"/>
    </source>
</evidence>
<dbReference type="InterPro" id="IPR002938">
    <property type="entry name" value="FAD-bd"/>
</dbReference>
<keyword evidence="4" id="KW-1185">Reference proteome</keyword>
<feature type="domain" description="FAD-binding" evidence="2">
    <location>
        <begin position="6"/>
        <end position="338"/>
    </location>
</feature>
<dbReference type="Pfam" id="PF01494">
    <property type="entry name" value="FAD_binding_3"/>
    <property type="match status" value="1"/>
</dbReference>
<gene>
    <name evidence="3" type="ORF">FR943_14755</name>
</gene>
<dbReference type="NCBIfam" id="NF004833">
    <property type="entry name" value="PRK06185.1-1"/>
    <property type="match status" value="1"/>
</dbReference>
<sequence length="405" mass="44761">MQHWKTTCVVAGGGPAGMMLGYLLARSGVQTILLEKHDDFFRDFRGDTVHPSTTDLLHELGLLDEFLAEVPHQNVEQLGIGINGQTYDLIDFRRLPTACKYVAFMPQWDFLNFLADHAQRYPTFRLQMGTEVTGLLRDGGRISGVSAQTPDGPVEIRADLTVACDGRWSILRDQSGLPLKEFRMPIDVLWFRLPRGENASETLGYLGGGQIILAIDRGDYWQCGTVIEKGSFGRLQADGLPAFRSKVAAAAPFLAASLNSLVDWDQVKLLSVRANRLRRWWLPGFLCIGDAAHAMSPVGGIGVNYAISDAVAAANVLATPLRDGTVGDEDLQAVQDRRCPPTRIAQFLQGAQTANLARMSRTEPPLWLVRALSRSSLVKRMLGRMMGLGFRREHIHTVDRVRPAE</sequence>
<protein>
    <submittedName>
        <fullName evidence="3">FAD-dependent oxidoreductase</fullName>
    </submittedName>
</protein>
<evidence type="ECO:0000259" key="2">
    <source>
        <dbReference type="Pfam" id="PF01494"/>
    </source>
</evidence>
<dbReference type="RefSeq" id="WP_217158400.1">
    <property type="nucleotide sequence ID" value="NZ_VOMB01000017.1"/>
</dbReference>